<protein>
    <submittedName>
        <fullName evidence="1">Tetratricopeptide repeat protein</fullName>
    </submittedName>
</protein>
<reference evidence="1" key="1">
    <citation type="submission" date="2024-07" db="EMBL/GenBank/DDBJ databases">
        <authorList>
            <person name="Yu S.T."/>
        </authorList>
    </citation>
    <scope>NUCLEOTIDE SEQUENCE</scope>
    <source>
        <strain evidence="1">R28</strain>
    </source>
</reference>
<evidence type="ECO:0000313" key="1">
    <source>
        <dbReference type="EMBL" id="XDQ33820.1"/>
    </source>
</evidence>
<dbReference type="Pfam" id="PF13374">
    <property type="entry name" value="TPR_10"/>
    <property type="match status" value="1"/>
</dbReference>
<organism evidence="1">
    <name type="scientific">Streptomyces sp. R28</name>
    <dbReference type="NCBI Taxonomy" id="3238628"/>
    <lineage>
        <taxon>Bacteria</taxon>
        <taxon>Bacillati</taxon>
        <taxon>Actinomycetota</taxon>
        <taxon>Actinomycetes</taxon>
        <taxon>Kitasatosporales</taxon>
        <taxon>Streptomycetaceae</taxon>
        <taxon>Streptomyces</taxon>
    </lineage>
</organism>
<dbReference type="PANTHER" id="PTHR11102:SF160">
    <property type="entry name" value="ERAD-ASSOCIATED E3 UBIQUITIN-PROTEIN LIGASE COMPONENT HRD3"/>
    <property type="match status" value="1"/>
</dbReference>
<dbReference type="SMART" id="SM00028">
    <property type="entry name" value="TPR"/>
    <property type="match status" value="4"/>
</dbReference>
<dbReference type="SMART" id="SM00671">
    <property type="entry name" value="SEL1"/>
    <property type="match status" value="10"/>
</dbReference>
<dbReference type="InterPro" id="IPR050767">
    <property type="entry name" value="Sel1_AlgK"/>
</dbReference>
<dbReference type="InterPro" id="IPR006597">
    <property type="entry name" value="Sel1-like"/>
</dbReference>
<accession>A0AB39PSU4</accession>
<proteinExistence type="predicted"/>
<sequence length="948" mass="103456">MELTALGNWQPVGDTDLLGLGVHRARAGESDGSALPPYVLRDVDGQVRAALRTAAQTGGLVLLTGDSTAGKSRTALEAVRDVLPGHLLLAPPWGADLRPLGRAPGEPGYDRHVLWLDDLEHHLGSAGLEPSLLTSMIRARLVVLATLRDERYDTLRKVADGVADEGGPSRMAAETGLRVLNMVEPIVVRRLWSDTELARVARIDDSRLNEAHARHGTHGIAEYLAAGPELLGEWRRAERATARGGHPRGAALVAAAVDLAHIGLIGDLPEALLREVHEGHLRALGGTALRPETYEEALTWASQVRYGVASLLMEGEQEGSKRPFDYLVDSVARELDVPDPPDSVWLTALKYADERTRPLVAQTASFSGRWAIAEQAWRPLAEAHDEVAVINYTSAQLFQRSDPREVEPLLRTVAEAGHPLAQANLGAVLKMRGADEEAERWWRKAAQAKEPLASYNLYLHYRGTDEEQAETWLRSAAEGGYVKAITTLGTLLHLRGDEAEAEPWWRLGALAGDPQAMYVHGHSLRLRGDDDAEVWLRRAAERGHDTAAEILGRAADERDDLAEAEKWWRVAAEAGNPEAANSLGVLLSTRGSRAEGAHWYAKGAEGGHVVAMFNLAEWLWGEGDVEGAMDWHRRAGEAGNPSSFNNLGILLRGEGDLAAAEAALRRAAEAEDVFGCLNLIDLLISEGRPEDARPLLLELLSAPEGAEETIRFAEGVRQEGRPMVARTIMRWAAEAGRLDAAHNLGALYYMEGMLEEAEHWWRTSASAFSGSAHNVGCLLAARGNSKEAAAWWRKAAEAGHRKAGLRLADWLIESGEPDEAEQRLRDLADEFPGVAFVLGLLLFDQPGDHAEADHWWQRAEEQGDADTAFAYASYLAERGDAERTELWCRKAAEAGHPRAALNFGVLLAQRGQLAEAESWLAEAVRRGIDEAAEPLTRVREFLAVQRGS</sequence>
<dbReference type="InterPro" id="IPR019734">
    <property type="entry name" value="TPR_rpt"/>
</dbReference>
<dbReference type="InterPro" id="IPR011990">
    <property type="entry name" value="TPR-like_helical_dom_sf"/>
</dbReference>
<dbReference type="AlphaFoldDB" id="A0AB39PSU4"/>
<dbReference type="EMBL" id="CP163439">
    <property type="protein sequence ID" value="XDQ33820.1"/>
    <property type="molecule type" value="Genomic_DNA"/>
</dbReference>
<dbReference type="Gene3D" id="1.25.40.10">
    <property type="entry name" value="Tetratricopeptide repeat domain"/>
    <property type="match status" value="4"/>
</dbReference>
<name>A0AB39PSU4_9ACTN</name>
<gene>
    <name evidence="1" type="ORF">AB5J49_11075</name>
</gene>
<dbReference type="PANTHER" id="PTHR11102">
    <property type="entry name" value="SEL-1-LIKE PROTEIN"/>
    <property type="match status" value="1"/>
</dbReference>
<dbReference type="SUPFAM" id="SSF81901">
    <property type="entry name" value="HCP-like"/>
    <property type="match status" value="4"/>
</dbReference>
<dbReference type="RefSeq" id="WP_369168385.1">
    <property type="nucleotide sequence ID" value="NZ_CP163439.1"/>
</dbReference>